<evidence type="ECO:0000256" key="8">
    <source>
        <dbReference type="ARBA" id="ARBA00023002"/>
    </source>
</evidence>
<dbReference type="GO" id="GO:0046949">
    <property type="term" value="P:fatty-acyl-CoA biosynthetic process"/>
    <property type="evidence" value="ECO:0007669"/>
    <property type="project" value="TreeGrafter"/>
</dbReference>
<dbReference type="PANTHER" id="PTHR24096">
    <property type="entry name" value="LONG-CHAIN-FATTY-ACID--COA LIGASE"/>
    <property type="match status" value="1"/>
</dbReference>
<dbReference type="InterPro" id="IPR000873">
    <property type="entry name" value="AMP-dep_synth/lig_dom"/>
</dbReference>
<sequence length="560" mass="61551">MYFQRITSKFYKICKLRRHVSVGAKFSDNRVIKSKAANLIIPNQLIPDYIWQDLGKWHDKTAVVCFETGKSYTFNEVYLKCRNLAGSLQRKFSLEKGDTVAVILPNVVDFPVAFLGAIQAGLVVTTVNPLHNADEMARQLSDSGAKIIFTVRDILTVVNTAMSILGEKIPTVIAEAQPGDCSPQGCVKMSELCDNSNNNGNAFPEGSPDDVAILPYSSGTTGFPKGVQLTHRNVVSNLYQMSSPDFIVNLKTEGSFQDVIPVFLPLFHIYGMVGIFLNFFAQGCKLVMIPNFIGSQFIKLLQYYQPTLLFAVPPMIVVVLNNPKIKVDDLKSVRTIISAAAPLGSLSVEEFNDKSSGKITLLQMYGMTETSPLTLMQTPKLANGTKIGGSGFLIPNTEAQIIPQTSAQSGELLVRGPQIMKGYHNNPEATRDAILQDGWLRTGDICYYDEHQHFFITDRLKELIKVKGFQVAPAELEEILMSHSAVVDAAVVGIPHPVHGEAPKAFIVVKKGQSVNTDHVKEFVAAKVSSYKRLVGGVVVTEKIPRNCAGKILRNELKNM</sequence>
<keyword evidence="11" id="KW-0455">Luminescence</keyword>
<dbReference type="FunFam" id="3.40.50.12780:FF:000003">
    <property type="entry name" value="Long-chain-fatty-acid--CoA ligase FadD"/>
    <property type="match status" value="1"/>
</dbReference>
<keyword evidence="5" id="KW-0479">Metal-binding</keyword>
<keyword evidence="18" id="KW-1185">Reference proteome</keyword>
<evidence type="ECO:0000256" key="4">
    <source>
        <dbReference type="ARBA" id="ARBA00019043"/>
    </source>
</evidence>
<evidence type="ECO:0000259" key="16">
    <source>
        <dbReference type="Pfam" id="PF13193"/>
    </source>
</evidence>
<proteinExistence type="inferred from homology"/>
<keyword evidence="14" id="KW-0472">Membrane</keyword>
<comment type="catalytic activity">
    <reaction evidence="13">
        <text>firefly D-luciferin + ATP + O2 = firefly oxyluciferin + hnu + AMP + CO2 + diphosphate</text>
        <dbReference type="Rhea" id="RHEA:10732"/>
        <dbReference type="ChEBI" id="CHEBI:15379"/>
        <dbReference type="ChEBI" id="CHEBI:16526"/>
        <dbReference type="ChEBI" id="CHEBI:16792"/>
        <dbReference type="ChEBI" id="CHEBI:30212"/>
        <dbReference type="ChEBI" id="CHEBI:30616"/>
        <dbReference type="ChEBI" id="CHEBI:33019"/>
        <dbReference type="ChEBI" id="CHEBI:58038"/>
        <dbReference type="ChEBI" id="CHEBI:456215"/>
        <dbReference type="EC" id="1.13.12.7"/>
    </reaction>
</comment>
<keyword evidence="8" id="KW-0560">Oxidoreductase</keyword>
<keyword evidence="6" id="KW-0547">Nucleotide-binding</keyword>
<dbReference type="InterPro" id="IPR025110">
    <property type="entry name" value="AMP-bd_C"/>
</dbReference>
<keyword evidence="12" id="KW-0599">Photoprotein</keyword>
<dbReference type="Pfam" id="PF00501">
    <property type="entry name" value="AMP-binding"/>
    <property type="match status" value="1"/>
</dbReference>
<comment type="similarity">
    <text evidence="2">Belongs to the ATP-dependent AMP-binding enzyme family.</text>
</comment>
<accession>A0AA38IQ86</accession>
<keyword evidence="14" id="KW-0812">Transmembrane</keyword>
<keyword evidence="14" id="KW-1133">Transmembrane helix</keyword>
<dbReference type="Proteomes" id="UP001168821">
    <property type="component" value="Unassembled WGS sequence"/>
</dbReference>
<organism evidence="17 18">
    <name type="scientific">Zophobas morio</name>
    <dbReference type="NCBI Taxonomy" id="2755281"/>
    <lineage>
        <taxon>Eukaryota</taxon>
        <taxon>Metazoa</taxon>
        <taxon>Ecdysozoa</taxon>
        <taxon>Arthropoda</taxon>
        <taxon>Hexapoda</taxon>
        <taxon>Insecta</taxon>
        <taxon>Pterygota</taxon>
        <taxon>Neoptera</taxon>
        <taxon>Endopterygota</taxon>
        <taxon>Coleoptera</taxon>
        <taxon>Polyphaga</taxon>
        <taxon>Cucujiformia</taxon>
        <taxon>Tenebrionidae</taxon>
        <taxon>Zophobas</taxon>
    </lineage>
</organism>
<evidence type="ECO:0000256" key="3">
    <source>
        <dbReference type="ARBA" id="ARBA00012532"/>
    </source>
</evidence>
<keyword evidence="10" id="KW-0576">Peroxisome</keyword>
<gene>
    <name evidence="17" type="ORF">Zmor_009085</name>
</gene>
<evidence type="ECO:0000313" key="18">
    <source>
        <dbReference type="Proteomes" id="UP001168821"/>
    </source>
</evidence>
<dbReference type="GO" id="GO:0046872">
    <property type="term" value="F:metal ion binding"/>
    <property type="evidence" value="ECO:0007669"/>
    <property type="project" value="UniProtKB-KW"/>
</dbReference>
<evidence type="ECO:0000256" key="10">
    <source>
        <dbReference type="ARBA" id="ARBA00023140"/>
    </source>
</evidence>
<feature type="transmembrane region" description="Helical" evidence="14">
    <location>
        <begin position="301"/>
        <end position="321"/>
    </location>
</feature>
<dbReference type="GO" id="GO:0004497">
    <property type="term" value="F:monooxygenase activity"/>
    <property type="evidence" value="ECO:0007669"/>
    <property type="project" value="UniProtKB-KW"/>
</dbReference>
<keyword evidence="7" id="KW-0067">ATP-binding</keyword>
<evidence type="ECO:0000256" key="11">
    <source>
        <dbReference type="ARBA" id="ARBA00023223"/>
    </source>
</evidence>
<dbReference type="PANTHER" id="PTHR24096:SF422">
    <property type="entry name" value="BCDNA.GH02901"/>
    <property type="match status" value="1"/>
</dbReference>
<dbReference type="EC" id="1.13.12.7" evidence="3"/>
<evidence type="ECO:0000313" key="17">
    <source>
        <dbReference type="EMBL" id="KAJ3657269.1"/>
    </source>
</evidence>
<dbReference type="GO" id="GO:0008218">
    <property type="term" value="P:bioluminescence"/>
    <property type="evidence" value="ECO:0007669"/>
    <property type="project" value="UniProtKB-KW"/>
</dbReference>
<comment type="caution">
    <text evidence="17">The sequence shown here is derived from an EMBL/GenBank/DDBJ whole genome shotgun (WGS) entry which is preliminary data.</text>
</comment>
<evidence type="ECO:0000256" key="12">
    <source>
        <dbReference type="ARBA" id="ARBA00023262"/>
    </source>
</evidence>
<evidence type="ECO:0000259" key="15">
    <source>
        <dbReference type="Pfam" id="PF00501"/>
    </source>
</evidence>
<dbReference type="AlphaFoldDB" id="A0AA38IQ86"/>
<dbReference type="GO" id="GO:0005777">
    <property type="term" value="C:peroxisome"/>
    <property type="evidence" value="ECO:0007669"/>
    <property type="project" value="UniProtKB-SubCell"/>
</dbReference>
<reference evidence="17" key="1">
    <citation type="journal article" date="2023" name="G3 (Bethesda)">
        <title>Whole genome assemblies of Zophobas morio and Tenebrio molitor.</title>
        <authorList>
            <person name="Kaur S."/>
            <person name="Stinson S.A."/>
            <person name="diCenzo G.C."/>
        </authorList>
    </citation>
    <scope>NUCLEOTIDE SEQUENCE</scope>
    <source>
        <strain evidence="17">QUZm001</strain>
    </source>
</reference>
<dbReference type="Gene3D" id="3.40.50.12780">
    <property type="entry name" value="N-terminal domain of ligase-like"/>
    <property type="match status" value="1"/>
</dbReference>
<dbReference type="Gene3D" id="3.30.300.30">
    <property type="match status" value="1"/>
</dbReference>
<feature type="domain" description="AMP-binding enzyme C-terminal" evidence="16">
    <location>
        <begin position="475"/>
        <end position="551"/>
    </location>
</feature>
<name>A0AA38IQ86_9CUCU</name>
<dbReference type="EMBL" id="JALNTZ010000003">
    <property type="protein sequence ID" value="KAJ3657269.1"/>
    <property type="molecule type" value="Genomic_DNA"/>
</dbReference>
<dbReference type="FunFam" id="3.30.300.30:FF:000007">
    <property type="entry name" value="4-coumarate--CoA ligase 2"/>
    <property type="match status" value="1"/>
</dbReference>
<evidence type="ECO:0000256" key="5">
    <source>
        <dbReference type="ARBA" id="ARBA00022723"/>
    </source>
</evidence>
<dbReference type="InterPro" id="IPR045851">
    <property type="entry name" value="AMP-bd_C_sf"/>
</dbReference>
<dbReference type="GO" id="GO:0005524">
    <property type="term" value="F:ATP binding"/>
    <property type="evidence" value="ECO:0007669"/>
    <property type="project" value="UniProtKB-KW"/>
</dbReference>
<dbReference type="InterPro" id="IPR020845">
    <property type="entry name" value="AMP-binding_CS"/>
</dbReference>
<evidence type="ECO:0000256" key="1">
    <source>
        <dbReference type="ARBA" id="ARBA00004275"/>
    </source>
</evidence>
<protein>
    <recommendedName>
        <fullName evidence="4">Luciferin 4-monooxygenase</fullName>
        <ecNumber evidence="3">1.13.12.7</ecNumber>
    </recommendedName>
</protein>
<comment type="subcellular location">
    <subcellularLocation>
        <location evidence="1">Peroxisome</location>
    </subcellularLocation>
</comment>
<dbReference type="Pfam" id="PF13193">
    <property type="entry name" value="AMP-binding_C"/>
    <property type="match status" value="1"/>
</dbReference>
<evidence type="ECO:0000256" key="13">
    <source>
        <dbReference type="ARBA" id="ARBA00048497"/>
    </source>
</evidence>
<dbReference type="GO" id="GO:0004467">
    <property type="term" value="F:long-chain fatty acid-CoA ligase activity"/>
    <property type="evidence" value="ECO:0007669"/>
    <property type="project" value="TreeGrafter"/>
</dbReference>
<feature type="transmembrane region" description="Helical" evidence="14">
    <location>
        <begin position="259"/>
        <end position="281"/>
    </location>
</feature>
<evidence type="ECO:0000256" key="2">
    <source>
        <dbReference type="ARBA" id="ARBA00006432"/>
    </source>
</evidence>
<evidence type="ECO:0000256" key="14">
    <source>
        <dbReference type="SAM" id="Phobius"/>
    </source>
</evidence>
<evidence type="ECO:0000256" key="6">
    <source>
        <dbReference type="ARBA" id="ARBA00022741"/>
    </source>
</evidence>
<dbReference type="SUPFAM" id="SSF56801">
    <property type="entry name" value="Acetyl-CoA synthetase-like"/>
    <property type="match status" value="1"/>
</dbReference>
<dbReference type="InterPro" id="IPR042099">
    <property type="entry name" value="ANL_N_sf"/>
</dbReference>
<evidence type="ECO:0000256" key="7">
    <source>
        <dbReference type="ARBA" id="ARBA00022840"/>
    </source>
</evidence>
<evidence type="ECO:0000256" key="9">
    <source>
        <dbReference type="ARBA" id="ARBA00023033"/>
    </source>
</evidence>
<dbReference type="PROSITE" id="PS00455">
    <property type="entry name" value="AMP_BINDING"/>
    <property type="match status" value="1"/>
</dbReference>
<feature type="domain" description="AMP-dependent synthetase/ligase" evidence="15">
    <location>
        <begin position="55"/>
        <end position="424"/>
    </location>
</feature>
<keyword evidence="9" id="KW-0503">Monooxygenase</keyword>